<evidence type="ECO:0000256" key="7">
    <source>
        <dbReference type="ARBA" id="ARBA00023157"/>
    </source>
</evidence>
<keyword evidence="5 8" id="KW-0646">Protease inhibitor</keyword>
<dbReference type="RefSeq" id="WP_087928756.1">
    <property type="nucleotide sequence ID" value="NZ_CP021744.1"/>
</dbReference>
<keyword evidence="8" id="KW-0732">Signal</keyword>
<dbReference type="Pfam" id="PF00720">
    <property type="entry name" value="SSI"/>
    <property type="match status" value="1"/>
</dbReference>
<dbReference type="Gene3D" id="3.30.350.10">
    <property type="entry name" value="Subtilisin inhibitor-like"/>
    <property type="match status" value="1"/>
</dbReference>
<feature type="disulfide bond" evidence="8">
    <location>
        <begin position="74"/>
        <end position="89"/>
    </location>
</feature>
<dbReference type="PRINTS" id="PR00294">
    <property type="entry name" value="SSBTLNINHBTR"/>
</dbReference>
<dbReference type="GO" id="GO:0005576">
    <property type="term" value="C:extracellular region"/>
    <property type="evidence" value="ECO:0007669"/>
    <property type="project" value="UniProtKB-SubCell"/>
</dbReference>
<evidence type="ECO:0000256" key="5">
    <source>
        <dbReference type="ARBA" id="ARBA00022690"/>
    </source>
</evidence>
<dbReference type="AlphaFoldDB" id="A0A1Z2L992"/>
<feature type="signal peptide" evidence="8">
    <location>
        <begin position="1"/>
        <end position="30"/>
    </location>
</feature>
<evidence type="ECO:0000256" key="8">
    <source>
        <dbReference type="HAMAP-Rule" id="MF_00778"/>
    </source>
</evidence>
<comment type="subcellular location">
    <subcellularLocation>
        <location evidence="1 8">Secreted</location>
    </subcellularLocation>
</comment>
<protein>
    <recommendedName>
        <fullName evidence="8">Probable subtilase-type protease inhibitor</fullName>
    </recommendedName>
</protein>
<evidence type="ECO:0000313" key="12">
    <source>
        <dbReference type="Proteomes" id="UP000195755"/>
    </source>
</evidence>
<keyword evidence="7 8" id="KW-1015">Disulfide bond</keyword>
<feature type="site" description="Reactive bond" evidence="8">
    <location>
        <begin position="113"/>
        <end position="114"/>
    </location>
</feature>
<feature type="disulfide bond" evidence="8">
    <location>
        <begin position="111"/>
        <end position="141"/>
    </location>
</feature>
<evidence type="ECO:0000256" key="4">
    <source>
        <dbReference type="ARBA" id="ARBA00022525"/>
    </source>
</evidence>
<dbReference type="EMBL" id="CP021744">
    <property type="protein sequence ID" value="ARZ70864.1"/>
    <property type="molecule type" value="Genomic_DNA"/>
</dbReference>
<dbReference type="KEGG" id="salj:SMD11_5275"/>
<feature type="domain" description="Subtilisin inhibitor" evidence="10">
    <location>
        <begin position="47"/>
        <end position="139"/>
    </location>
</feature>
<proteinExistence type="inferred from homology"/>
<dbReference type="SUPFAM" id="SSF55399">
    <property type="entry name" value="Subtilisin inhibitor"/>
    <property type="match status" value="1"/>
</dbReference>
<comment type="function">
    <text evidence="8">Strong inhibitor of bacterial serine proteases such as subtilisin.</text>
</comment>
<dbReference type="GO" id="GO:0004867">
    <property type="term" value="F:serine-type endopeptidase inhibitor activity"/>
    <property type="evidence" value="ECO:0007669"/>
    <property type="project" value="UniProtKB-UniRule"/>
</dbReference>
<evidence type="ECO:0000313" key="11">
    <source>
        <dbReference type="EMBL" id="ARZ70864.1"/>
    </source>
</evidence>
<organism evidence="11 12">
    <name type="scientific">Streptomyces albireticuli</name>
    <dbReference type="NCBI Taxonomy" id="1940"/>
    <lineage>
        <taxon>Bacteria</taxon>
        <taxon>Bacillati</taxon>
        <taxon>Actinomycetota</taxon>
        <taxon>Actinomycetes</taxon>
        <taxon>Kitasatosporales</taxon>
        <taxon>Streptomycetaceae</taxon>
        <taxon>Streptomyces</taxon>
    </lineage>
</organism>
<evidence type="ECO:0000256" key="6">
    <source>
        <dbReference type="ARBA" id="ARBA00022900"/>
    </source>
</evidence>
<dbReference type="HAMAP" id="MF_00778">
    <property type="entry name" value="SSI"/>
    <property type="match status" value="1"/>
</dbReference>
<evidence type="ECO:0000256" key="9">
    <source>
        <dbReference type="RuleBase" id="RU003471"/>
    </source>
</evidence>
<accession>A0A1Z2L992</accession>
<keyword evidence="6 8" id="KW-0722">Serine protease inhibitor</keyword>
<dbReference type="InterPro" id="IPR000691">
    <property type="entry name" value="Prot_inh_I16_SSI"/>
</dbReference>
<dbReference type="InterPro" id="IPR020054">
    <property type="entry name" value="Prot_inh_SSI_I16_CS"/>
</dbReference>
<dbReference type="OrthoDB" id="3542626at2"/>
<gene>
    <name evidence="8" type="primary">sti</name>
    <name evidence="11" type="ORF">SMD11_5275</name>
</gene>
<keyword evidence="4 8" id="KW-0964">Secreted</keyword>
<dbReference type="InterPro" id="IPR023549">
    <property type="entry name" value="Subtilisin_inhibitor"/>
</dbReference>
<evidence type="ECO:0000256" key="2">
    <source>
        <dbReference type="ARBA" id="ARBA00010472"/>
    </source>
</evidence>
<name>A0A1Z2L992_9ACTN</name>
<evidence type="ECO:0000259" key="10">
    <source>
        <dbReference type="Pfam" id="PF00720"/>
    </source>
</evidence>
<dbReference type="PROSITE" id="PS00999">
    <property type="entry name" value="SSI"/>
    <property type="match status" value="1"/>
</dbReference>
<dbReference type="Proteomes" id="UP000195755">
    <property type="component" value="Chromosome"/>
</dbReference>
<comment type="similarity">
    <text evidence="2 8 9">Belongs to the protease inhibitor I16 (SSI) family.</text>
</comment>
<dbReference type="InterPro" id="IPR036819">
    <property type="entry name" value="Subtilisin_inhibitor-like_sf"/>
</dbReference>
<reference evidence="11 12" key="1">
    <citation type="submission" date="2017-06" db="EMBL/GenBank/DDBJ databases">
        <title>Streptomyces albireticuli Genome sequencing and assembly.</title>
        <authorList>
            <person name="Wang Y."/>
            <person name="Du B."/>
            <person name="Ding Y."/>
            <person name="Liu H."/>
            <person name="Hou Q."/>
            <person name="Liu K."/>
            <person name="Yao L."/>
            <person name="Wang C."/>
        </authorList>
    </citation>
    <scope>NUCLEOTIDE SEQUENCE [LARGE SCALE GENOMIC DNA]</scope>
    <source>
        <strain evidence="11 12">MDJK11</strain>
    </source>
</reference>
<evidence type="ECO:0000256" key="3">
    <source>
        <dbReference type="ARBA" id="ARBA00011738"/>
    </source>
</evidence>
<comment type="subunit">
    <text evidence="3 8">Homodimer.</text>
</comment>
<sequence precursor="true">MRYITGGIAMGAALILGGGLAAAGTTTASAAPKPAPAAAAQTQSLYAPSALVLTVGQGATAAESGVQRAVTLTCTPKASGSHPDAKGACTQLRAAGGDFDKVTRIKSDTVCTKEWNPTVVTAEGVWDGRRVSYEHTFANPCMAKAGKGLVFEF</sequence>
<evidence type="ECO:0000256" key="1">
    <source>
        <dbReference type="ARBA" id="ARBA00004613"/>
    </source>
</evidence>
<feature type="chain" id="PRO_5013416545" description="Probable subtilase-type protease inhibitor" evidence="8">
    <location>
        <begin position="31"/>
        <end position="153"/>
    </location>
</feature>